<gene>
    <name evidence="1" type="ORF">EGR_09658</name>
</gene>
<dbReference type="Proteomes" id="UP000019149">
    <property type="component" value="Unassembled WGS sequence"/>
</dbReference>
<protein>
    <submittedName>
        <fullName evidence="1">Uncharacterized protein</fullName>
    </submittedName>
</protein>
<comment type="caution">
    <text evidence="1">The sequence shown here is derived from an EMBL/GenBank/DDBJ whole genome shotgun (WGS) entry which is preliminary data.</text>
</comment>
<dbReference type="KEGG" id="egl:EGR_09658"/>
<evidence type="ECO:0000313" key="1">
    <source>
        <dbReference type="EMBL" id="EUB55484.1"/>
    </source>
</evidence>
<sequence>MKLPKSGRTGRVHFERKVIRAKKKVLEKIPAKIFTNKQKTKKDRKSVGYAMDNRINIISYHIAMAVSPRSRSEKSPDFLKTYKFMCDQNDAGPLKRVMRHAQDRIVDINVDNIRPQNCGLFYSFFYLNFPSLAKIKQKVTQTDVFYALLDELEDFFPGKKIFYLILPIKISQKCWKATDEDVGLAYCPNWIMIKSEVEEILLSMKSYPGGIFYP</sequence>
<dbReference type="EMBL" id="APAU02000159">
    <property type="protein sequence ID" value="EUB55484.1"/>
    <property type="molecule type" value="Genomic_DNA"/>
</dbReference>
<reference evidence="1 2" key="1">
    <citation type="journal article" date="2013" name="Nat. Genet.">
        <title>The genome of the hydatid tapeworm Echinococcus granulosus.</title>
        <authorList>
            <person name="Zheng H."/>
            <person name="Zhang W."/>
            <person name="Zhang L."/>
            <person name="Zhang Z."/>
            <person name="Li J."/>
            <person name="Lu G."/>
            <person name="Zhu Y."/>
            <person name="Wang Y."/>
            <person name="Huang Y."/>
            <person name="Liu J."/>
            <person name="Kang H."/>
            <person name="Chen J."/>
            <person name="Wang L."/>
            <person name="Chen A."/>
            <person name="Yu S."/>
            <person name="Gao Z."/>
            <person name="Jin L."/>
            <person name="Gu W."/>
            <person name="Wang Z."/>
            <person name="Zhao L."/>
            <person name="Shi B."/>
            <person name="Wen H."/>
            <person name="Lin R."/>
            <person name="Jones M.K."/>
            <person name="Brejova B."/>
            <person name="Vinar T."/>
            <person name="Zhao G."/>
            <person name="McManus D.P."/>
            <person name="Chen Z."/>
            <person name="Zhou Y."/>
            <person name="Wang S."/>
        </authorList>
    </citation>
    <scope>NUCLEOTIDE SEQUENCE [LARGE SCALE GENOMIC DNA]</scope>
</reference>
<dbReference type="RefSeq" id="XP_024346680.1">
    <property type="nucleotide sequence ID" value="XM_024498907.1"/>
</dbReference>
<organism evidence="1 2">
    <name type="scientific">Echinococcus granulosus</name>
    <name type="common">Hydatid tapeworm</name>
    <dbReference type="NCBI Taxonomy" id="6210"/>
    <lineage>
        <taxon>Eukaryota</taxon>
        <taxon>Metazoa</taxon>
        <taxon>Spiralia</taxon>
        <taxon>Lophotrochozoa</taxon>
        <taxon>Platyhelminthes</taxon>
        <taxon>Cestoda</taxon>
        <taxon>Eucestoda</taxon>
        <taxon>Cyclophyllidea</taxon>
        <taxon>Taeniidae</taxon>
        <taxon>Echinococcus</taxon>
        <taxon>Echinococcus granulosus group</taxon>
    </lineage>
</organism>
<dbReference type="GeneID" id="36345373"/>
<dbReference type="AlphaFoldDB" id="W6UQ54"/>
<keyword evidence="2" id="KW-1185">Reference proteome</keyword>
<proteinExistence type="predicted"/>
<accession>W6UQ54</accession>
<dbReference type="CTD" id="36345373"/>
<name>W6UQ54_ECHGR</name>
<evidence type="ECO:0000313" key="2">
    <source>
        <dbReference type="Proteomes" id="UP000019149"/>
    </source>
</evidence>